<dbReference type="GO" id="GO:0005524">
    <property type="term" value="F:ATP binding"/>
    <property type="evidence" value="ECO:0007669"/>
    <property type="project" value="UniProtKB-KW"/>
</dbReference>
<dbReference type="Pfam" id="PF14510">
    <property type="entry name" value="ABC_trans_N"/>
    <property type="match status" value="1"/>
</dbReference>
<organism evidence="12 13">
    <name type="scientific">Thelephora terrestris</name>
    <dbReference type="NCBI Taxonomy" id="56493"/>
    <lineage>
        <taxon>Eukaryota</taxon>
        <taxon>Fungi</taxon>
        <taxon>Dikarya</taxon>
        <taxon>Basidiomycota</taxon>
        <taxon>Agaricomycotina</taxon>
        <taxon>Agaricomycetes</taxon>
        <taxon>Thelephorales</taxon>
        <taxon>Thelephoraceae</taxon>
        <taxon>Thelephora</taxon>
    </lineage>
</organism>
<dbReference type="GO" id="GO:0016020">
    <property type="term" value="C:membrane"/>
    <property type="evidence" value="ECO:0007669"/>
    <property type="project" value="UniProtKB-SubCell"/>
</dbReference>
<name>A0A9P6HBP1_9AGAM</name>
<dbReference type="GO" id="GO:0140359">
    <property type="term" value="F:ABC-type transporter activity"/>
    <property type="evidence" value="ECO:0007669"/>
    <property type="project" value="InterPro"/>
</dbReference>
<evidence type="ECO:0000313" key="12">
    <source>
        <dbReference type="EMBL" id="KAF9783292.1"/>
    </source>
</evidence>
<dbReference type="FunFam" id="3.40.50.300:FF:000054">
    <property type="entry name" value="ABC multidrug transporter atrF"/>
    <property type="match status" value="1"/>
</dbReference>
<comment type="subcellular location">
    <subcellularLocation>
        <location evidence="1">Membrane</location>
        <topology evidence="1">Multi-pass membrane protein</topology>
    </subcellularLocation>
</comment>
<dbReference type="InterPro" id="IPR034003">
    <property type="entry name" value="ABCG_PDR_2"/>
</dbReference>
<accession>A0A9P6HBP1</accession>
<feature type="transmembrane region" description="Helical" evidence="10">
    <location>
        <begin position="1293"/>
        <end position="1314"/>
    </location>
</feature>
<reference evidence="12" key="1">
    <citation type="journal article" date="2020" name="Nat. Commun.">
        <title>Large-scale genome sequencing of mycorrhizal fungi provides insights into the early evolution of symbiotic traits.</title>
        <authorList>
            <person name="Miyauchi S."/>
            <person name="Kiss E."/>
            <person name="Kuo A."/>
            <person name="Drula E."/>
            <person name="Kohler A."/>
            <person name="Sanchez-Garcia M."/>
            <person name="Morin E."/>
            <person name="Andreopoulos B."/>
            <person name="Barry K.W."/>
            <person name="Bonito G."/>
            <person name="Buee M."/>
            <person name="Carver A."/>
            <person name="Chen C."/>
            <person name="Cichocki N."/>
            <person name="Clum A."/>
            <person name="Culley D."/>
            <person name="Crous P.W."/>
            <person name="Fauchery L."/>
            <person name="Girlanda M."/>
            <person name="Hayes R.D."/>
            <person name="Keri Z."/>
            <person name="LaButti K."/>
            <person name="Lipzen A."/>
            <person name="Lombard V."/>
            <person name="Magnuson J."/>
            <person name="Maillard F."/>
            <person name="Murat C."/>
            <person name="Nolan M."/>
            <person name="Ohm R.A."/>
            <person name="Pangilinan J."/>
            <person name="Pereira M.F."/>
            <person name="Perotto S."/>
            <person name="Peter M."/>
            <person name="Pfister S."/>
            <person name="Riley R."/>
            <person name="Sitrit Y."/>
            <person name="Stielow J.B."/>
            <person name="Szollosi G."/>
            <person name="Zifcakova L."/>
            <person name="Stursova M."/>
            <person name="Spatafora J.W."/>
            <person name="Tedersoo L."/>
            <person name="Vaario L.M."/>
            <person name="Yamada A."/>
            <person name="Yan M."/>
            <person name="Wang P."/>
            <person name="Xu J."/>
            <person name="Bruns T."/>
            <person name="Baldrian P."/>
            <person name="Vilgalys R."/>
            <person name="Dunand C."/>
            <person name="Henrissat B."/>
            <person name="Grigoriev I.V."/>
            <person name="Hibbett D."/>
            <person name="Nagy L.G."/>
            <person name="Martin F.M."/>
        </authorList>
    </citation>
    <scope>NUCLEOTIDE SEQUENCE</scope>
    <source>
        <strain evidence="12">UH-Tt-Lm1</strain>
    </source>
</reference>
<feature type="transmembrane region" description="Helical" evidence="10">
    <location>
        <begin position="620"/>
        <end position="640"/>
    </location>
</feature>
<evidence type="ECO:0000259" key="11">
    <source>
        <dbReference type="PROSITE" id="PS50893"/>
    </source>
</evidence>
<comment type="caution">
    <text evidence="12">The sequence shown here is derived from an EMBL/GenBank/DDBJ whole genome shotgun (WGS) entry which is preliminary data.</text>
</comment>
<dbReference type="GO" id="GO:0016887">
    <property type="term" value="F:ATP hydrolysis activity"/>
    <property type="evidence" value="ECO:0007669"/>
    <property type="project" value="InterPro"/>
</dbReference>
<feature type="domain" description="ABC transporter" evidence="11">
    <location>
        <begin position="149"/>
        <end position="399"/>
    </location>
</feature>
<dbReference type="InterPro" id="IPR013525">
    <property type="entry name" value="ABC2_TM"/>
</dbReference>
<feature type="transmembrane region" description="Helical" evidence="10">
    <location>
        <begin position="510"/>
        <end position="533"/>
    </location>
</feature>
<feature type="transmembrane region" description="Helical" evidence="10">
    <location>
        <begin position="1211"/>
        <end position="1233"/>
    </location>
</feature>
<feature type="compositionally biased region" description="Polar residues" evidence="9">
    <location>
        <begin position="1"/>
        <end position="17"/>
    </location>
</feature>
<dbReference type="InterPro" id="IPR029481">
    <property type="entry name" value="ABC_trans_N"/>
</dbReference>
<sequence length="1471" mass="164590">MTDTPASDTATLASLNDQSKRRSINQVDVRQAEAEFTQLQRQLSSPTYSYHGQSSTPKPENLPKDLEKAPSTQSEAEEQFDLREYLTSSNDANQTAGIKNKHVGVTWEDLEVAGIGGEDNKLYVPTFLDAIMGTVMFPVMLTWGLISPLLPPKFTSAPPTRTIIHKNSGLLKPGEMCLVLGCPGSGCTTFLKAIANERASYAAVRGDVRYAGINHAEMKKNYKGEVVYNQEDDYHIATLTVAQTLDFALATKAPGPKGRLPGVRRKEFISEVRDLLLRMLNISHTSQTLVGDAFVRGVSGGERKRVSIAEMMTTRARVQSWDNSTRGLDASTALDLIKSLRIMTDVLGQTTFVSLYQAGEGIYDLFDKVMVIDKGRQVYFGPASEARSYFEALGFKPLPRQSAADYLTGCTDPNERQFAPGRSSIDVPCSPEALEHAFRASPYYGHMTASLDKYKTHQAEERRDQEAFRAAVLDDKKKGVSKKSPYTLGFWGQVKALTVRQFQTRLQDKFQLYTSFGLAIVLALVIGGAYFNLPLTAAGGFTRGSVIFFALVVSIFDSFGEIPLMMFGRSILNKQTGYSMYRRAAYPIANLLSDVPFSAVRIFIYNVIIYFMTGLHRSAGAFWTFELVAYMTFLSMQGFFRTFGLCFQNFDTAFRVSVIFVPNLIQYSGYLIAEPLMKKWLFWIYYINPLSYSWAALMDNEFSRISLVCEGAFVVPRNGPGMDTYPNVVGPNQACTLYGASPGSNTVSGANYIKIGYGLDVNDLWRRNFLVVVGWFFFFILAQVFVIEYLQGPSLDGMGFSMFAKETKETAELNATLREKKKVPRRIEEENRKVKKMRSFSDRKTFTWERVDYTVPVSGGSLRLLHEVYGYVKPGTLTALMGASGAGKTTCLDVLAQRKNIGVVSGDLLVDGRPLGSDFARGTAYAEQMDVHVGTATVREAMRFSAYLRQPYRVPKEEKDAYIEEVIELLELQPLADAIVMSLNVEARKRLTIGVELASKPELLLFLDEPTSGLDGQSAWNIVRFLRKLADHGQAILCTIHQPSSLLFSSFDRLLLLERGGETVYFGDIGEDAATIRDYFARYGAVCPGDVNAAEYMLDAIGAGLTPRVGHRDWADIWRDSPEFQETLQEIEQIKAAGLKKPVEEKGQISRYSTPFLFQMKTVAQRCFVSLWRSPNYIYTRLFIHVVISLIVSLSYLQLGRSVRDLQSRVFTLFWVSVLPAIIQAQLAPLWVLNRMIFVREYHSRIYSTEAFAIAQLVSEIPYSILCAILYWVLMVYPIGFGQGAAGINGTGFQLLVLIFVELFGVTLAQLIGAISPTIQIAVLFNPLLATVLTTFCGVTIPYPQIPTWARSWLYYLDPYTRVLGSMITTELHGLKIQCKPEEFAVFNPPGGQTCSSWAEQFVGSFGGYLDNANDTSGCRYCPYASGEDFFLPLNITYGNRWRDVWILFAFFVFNFILVIIASRFLRFAKR</sequence>
<feature type="transmembrane region" description="Helical" evidence="10">
    <location>
        <begin position="545"/>
        <end position="568"/>
    </location>
</feature>
<dbReference type="CDD" id="cd03233">
    <property type="entry name" value="ABCG_PDR_domain1"/>
    <property type="match status" value="1"/>
</dbReference>
<dbReference type="Pfam" id="PF00005">
    <property type="entry name" value="ABC_tran"/>
    <property type="match status" value="2"/>
</dbReference>
<reference evidence="12" key="2">
    <citation type="submission" date="2020-11" db="EMBL/GenBank/DDBJ databases">
        <authorList>
            <consortium name="DOE Joint Genome Institute"/>
            <person name="Kuo A."/>
            <person name="Miyauchi S."/>
            <person name="Kiss E."/>
            <person name="Drula E."/>
            <person name="Kohler A."/>
            <person name="Sanchez-Garcia M."/>
            <person name="Andreopoulos B."/>
            <person name="Barry K.W."/>
            <person name="Bonito G."/>
            <person name="Buee M."/>
            <person name="Carver A."/>
            <person name="Chen C."/>
            <person name="Cichocki N."/>
            <person name="Clum A."/>
            <person name="Culley D."/>
            <person name="Crous P.W."/>
            <person name="Fauchery L."/>
            <person name="Girlanda M."/>
            <person name="Hayes R."/>
            <person name="Keri Z."/>
            <person name="Labutti K."/>
            <person name="Lipzen A."/>
            <person name="Lombard V."/>
            <person name="Magnuson J."/>
            <person name="Maillard F."/>
            <person name="Morin E."/>
            <person name="Murat C."/>
            <person name="Nolan M."/>
            <person name="Ohm R."/>
            <person name="Pangilinan J."/>
            <person name="Pereira M."/>
            <person name="Perotto S."/>
            <person name="Peter M."/>
            <person name="Riley R."/>
            <person name="Sitrit Y."/>
            <person name="Stielow B."/>
            <person name="Szollosi G."/>
            <person name="Zifcakova L."/>
            <person name="Stursova M."/>
            <person name="Spatafora J.W."/>
            <person name="Tedersoo L."/>
            <person name="Vaario L.-M."/>
            <person name="Yamada A."/>
            <person name="Yan M."/>
            <person name="Wang P."/>
            <person name="Xu J."/>
            <person name="Bruns T."/>
            <person name="Baldrian P."/>
            <person name="Vilgalys R."/>
            <person name="Henrissat B."/>
            <person name="Grigoriev I.V."/>
            <person name="Hibbett D."/>
            <person name="Nagy L.G."/>
            <person name="Martin F.M."/>
        </authorList>
    </citation>
    <scope>NUCLEOTIDE SEQUENCE</scope>
    <source>
        <strain evidence="12">UH-Tt-Lm1</strain>
    </source>
</reference>
<dbReference type="InterPro" id="IPR017871">
    <property type="entry name" value="ABC_transporter-like_CS"/>
</dbReference>
<comment type="similarity">
    <text evidence="2">Belongs to the ABC transporter superfamily. ABCG family. PDR (TC 3.A.1.205) subfamily.</text>
</comment>
<feature type="region of interest" description="Disordered" evidence="9">
    <location>
        <begin position="1"/>
        <end position="78"/>
    </location>
</feature>
<dbReference type="Gene3D" id="3.40.50.300">
    <property type="entry name" value="P-loop containing nucleotide triphosphate hydrolases"/>
    <property type="match status" value="2"/>
</dbReference>
<evidence type="ECO:0000256" key="10">
    <source>
        <dbReference type="SAM" id="Phobius"/>
    </source>
</evidence>
<dbReference type="PROSITE" id="PS00211">
    <property type="entry name" value="ABC_TRANSPORTER_1"/>
    <property type="match status" value="1"/>
</dbReference>
<dbReference type="CDD" id="cd03232">
    <property type="entry name" value="ABCG_PDR_domain2"/>
    <property type="match status" value="1"/>
</dbReference>
<feature type="compositionally biased region" description="Polar residues" evidence="9">
    <location>
        <begin position="37"/>
        <end position="58"/>
    </location>
</feature>
<evidence type="ECO:0000256" key="5">
    <source>
        <dbReference type="ARBA" id="ARBA00022741"/>
    </source>
</evidence>
<evidence type="ECO:0000256" key="2">
    <source>
        <dbReference type="ARBA" id="ARBA00006012"/>
    </source>
</evidence>
<dbReference type="Proteomes" id="UP000736335">
    <property type="component" value="Unassembled WGS sequence"/>
</dbReference>
<keyword evidence="6" id="KW-0067">ATP-binding</keyword>
<dbReference type="OrthoDB" id="245989at2759"/>
<dbReference type="InterPro" id="IPR034001">
    <property type="entry name" value="ABCG_PDR_1"/>
</dbReference>
<feature type="transmembrane region" description="Helical" evidence="10">
    <location>
        <begin position="769"/>
        <end position="790"/>
    </location>
</feature>
<dbReference type="InterPro" id="IPR003439">
    <property type="entry name" value="ABC_transporter-like_ATP-bd"/>
</dbReference>
<evidence type="ECO:0000256" key="7">
    <source>
        <dbReference type="ARBA" id="ARBA00022989"/>
    </source>
</evidence>
<dbReference type="Pfam" id="PF19055">
    <property type="entry name" value="ABC2_membrane_7"/>
    <property type="match status" value="1"/>
</dbReference>
<dbReference type="PANTHER" id="PTHR19241">
    <property type="entry name" value="ATP-BINDING CASSETTE TRANSPORTER"/>
    <property type="match status" value="1"/>
</dbReference>
<dbReference type="InterPro" id="IPR043926">
    <property type="entry name" value="ABCG_dom"/>
</dbReference>
<dbReference type="SUPFAM" id="SSF52540">
    <property type="entry name" value="P-loop containing nucleoside triphosphate hydrolases"/>
    <property type="match status" value="2"/>
</dbReference>
<keyword evidence="4 10" id="KW-0812">Transmembrane</keyword>
<dbReference type="Pfam" id="PF06422">
    <property type="entry name" value="PDR_CDR"/>
    <property type="match status" value="1"/>
</dbReference>
<proteinExistence type="inferred from homology"/>
<protein>
    <submittedName>
        <fullName evidence="12">ABC-2 type transporter-domain-containing protein</fullName>
    </submittedName>
</protein>
<gene>
    <name evidence="12" type="ORF">BJ322DRAFT_144289</name>
</gene>
<dbReference type="Pfam" id="PF01061">
    <property type="entry name" value="ABC2_membrane"/>
    <property type="match status" value="2"/>
</dbReference>
<evidence type="ECO:0000313" key="13">
    <source>
        <dbReference type="Proteomes" id="UP000736335"/>
    </source>
</evidence>
<feature type="domain" description="ABC transporter" evidence="11">
    <location>
        <begin position="846"/>
        <end position="1085"/>
    </location>
</feature>
<dbReference type="InterPro" id="IPR027417">
    <property type="entry name" value="P-loop_NTPase"/>
</dbReference>
<feature type="transmembrane region" description="Helical" evidence="10">
    <location>
        <begin position="1445"/>
        <end position="1466"/>
    </location>
</feature>
<feature type="transmembrane region" description="Helical" evidence="10">
    <location>
        <begin position="1321"/>
        <end position="1343"/>
    </location>
</feature>
<feature type="transmembrane region" description="Helical" evidence="10">
    <location>
        <begin position="1182"/>
        <end position="1199"/>
    </location>
</feature>
<keyword evidence="13" id="KW-1185">Reference proteome</keyword>
<evidence type="ECO:0000256" key="8">
    <source>
        <dbReference type="ARBA" id="ARBA00023136"/>
    </source>
</evidence>
<keyword evidence="8 10" id="KW-0472">Membrane</keyword>
<evidence type="ECO:0000256" key="1">
    <source>
        <dbReference type="ARBA" id="ARBA00004141"/>
    </source>
</evidence>
<keyword evidence="5" id="KW-0547">Nucleotide-binding</keyword>
<feature type="transmembrane region" description="Helical" evidence="10">
    <location>
        <begin position="1254"/>
        <end position="1273"/>
    </location>
</feature>
<dbReference type="InterPro" id="IPR003593">
    <property type="entry name" value="AAA+_ATPase"/>
</dbReference>
<dbReference type="SMART" id="SM00382">
    <property type="entry name" value="AAA"/>
    <property type="match status" value="2"/>
</dbReference>
<evidence type="ECO:0000256" key="3">
    <source>
        <dbReference type="ARBA" id="ARBA00022448"/>
    </source>
</evidence>
<dbReference type="InterPro" id="IPR010929">
    <property type="entry name" value="PDR_CDR_ABC"/>
</dbReference>
<evidence type="ECO:0000256" key="9">
    <source>
        <dbReference type="SAM" id="MobiDB-lite"/>
    </source>
</evidence>
<dbReference type="PROSITE" id="PS50893">
    <property type="entry name" value="ABC_TRANSPORTER_2"/>
    <property type="match status" value="2"/>
</dbReference>
<keyword evidence="3" id="KW-0813">Transport</keyword>
<evidence type="ECO:0000256" key="4">
    <source>
        <dbReference type="ARBA" id="ARBA00022692"/>
    </source>
</evidence>
<feature type="transmembrane region" description="Helical" evidence="10">
    <location>
        <begin position="588"/>
        <end position="608"/>
    </location>
</feature>
<dbReference type="EMBL" id="WIUZ02000010">
    <property type="protein sequence ID" value="KAF9783292.1"/>
    <property type="molecule type" value="Genomic_DNA"/>
</dbReference>
<evidence type="ECO:0000256" key="6">
    <source>
        <dbReference type="ARBA" id="ARBA00022840"/>
    </source>
</evidence>
<feature type="transmembrane region" description="Helical" evidence="10">
    <location>
        <begin position="680"/>
        <end position="697"/>
    </location>
</feature>
<keyword evidence="7 10" id="KW-1133">Transmembrane helix</keyword>